<evidence type="ECO:0000313" key="2">
    <source>
        <dbReference type="EMBL" id="MWA04598.1"/>
    </source>
</evidence>
<protein>
    <submittedName>
        <fullName evidence="2">Phosphotransferase</fullName>
    </submittedName>
</protein>
<gene>
    <name evidence="2" type="ORF">F8568_030315</name>
</gene>
<accession>A0A6I4MEF6</accession>
<sequence>MLPGRPGTVAAMQALPNGVQTIVRAVADLCGASVDDARMLHEHSNAAIALPAARLLVRIAGSPEAFDRIRQSVEVTRWLAQRDFPCVKPHDLLPFRVEDRIVSVWQLLDAVEEPPGTGAELGRILRALHGQPAPPLELRRLTDPLASVASAIEQHPDGMTPQDRSWLTNRIDELRSAWATLTPPLSPGLIHGDAHSNNLIRLRSGDIVLGDWDHVAHGPREWDLIQPHYMRRHFNRHSEQELREFTDTYGWDVRSWDEFPTLIQVREITGLSPYIRKAPGQDWAREEVAHRVATLRDEDSAALWNPPPNSGIQTKVVAPQ</sequence>
<evidence type="ECO:0000313" key="3">
    <source>
        <dbReference type="Proteomes" id="UP000462055"/>
    </source>
</evidence>
<dbReference type="InterPro" id="IPR011009">
    <property type="entry name" value="Kinase-like_dom_sf"/>
</dbReference>
<proteinExistence type="predicted"/>
<dbReference type="GO" id="GO:0016740">
    <property type="term" value="F:transferase activity"/>
    <property type="evidence" value="ECO:0007669"/>
    <property type="project" value="UniProtKB-KW"/>
</dbReference>
<dbReference type="SUPFAM" id="SSF56112">
    <property type="entry name" value="Protein kinase-like (PK-like)"/>
    <property type="match status" value="1"/>
</dbReference>
<dbReference type="AlphaFoldDB" id="A0A6I4MEF6"/>
<dbReference type="Pfam" id="PF01636">
    <property type="entry name" value="APH"/>
    <property type="match status" value="1"/>
</dbReference>
<dbReference type="EMBL" id="WBMS02000028">
    <property type="protein sequence ID" value="MWA04598.1"/>
    <property type="molecule type" value="Genomic_DNA"/>
</dbReference>
<organism evidence="2 3">
    <name type="scientific">Actinomadura physcomitrii</name>
    <dbReference type="NCBI Taxonomy" id="2650748"/>
    <lineage>
        <taxon>Bacteria</taxon>
        <taxon>Bacillati</taxon>
        <taxon>Actinomycetota</taxon>
        <taxon>Actinomycetes</taxon>
        <taxon>Streptosporangiales</taxon>
        <taxon>Thermomonosporaceae</taxon>
        <taxon>Actinomadura</taxon>
    </lineage>
</organism>
<keyword evidence="3" id="KW-1185">Reference proteome</keyword>
<dbReference type="Gene3D" id="3.90.1200.10">
    <property type="match status" value="1"/>
</dbReference>
<dbReference type="InterPro" id="IPR002575">
    <property type="entry name" value="Aminoglycoside_PTrfase"/>
</dbReference>
<reference evidence="2" key="1">
    <citation type="submission" date="2019-12" db="EMBL/GenBank/DDBJ databases">
        <title>Actinomadura physcomitrii sp. nov., a novel actinomycete isolated from moss [Physcomitrium sphaericum (Ludw) Fuernr].</title>
        <authorList>
            <person name="Zhuang X."/>
        </authorList>
    </citation>
    <scope>NUCLEOTIDE SEQUENCE [LARGE SCALE GENOMIC DNA]</scope>
    <source>
        <strain evidence="2">LD22</strain>
    </source>
</reference>
<comment type="caution">
    <text evidence="2">The sequence shown here is derived from an EMBL/GenBank/DDBJ whole genome shotgun (WGS) entry which is preliminary data.</text>
</comment>
<feature type="domain" description="Aminoglycoside phosphotransferase" evidence="1">
    <location>
        <begin position="51"/>
        <end position="257"/>
    </location>
</feature>
<evidence type="ECO:0000259" key="1">
    <source>
        <dbReference type="Pfam" id="PF01636"/>
    </source>
</evidence>
<name>A0A6I4MEF6_9ACTN</name>
<dbReference type="Proteomes" id="UP000462055">
    <property type="component" value="Unassembled WGS sequence"/>
</dbReference>